<sequence length="241" mass="25446">MASIALPRPIGLTGIRATSSIVLSLSIWTIFPNQPLLPLQIFAVVATAAAFALASSSEVARWCVEGSAYGDESRFPLKTPPSLLVTLVPLSIALAAAGTLVGPVLLAQRYWVAGVIALAIGAPLAYAAVRSLHLLSKRFAVVVPAGFVIADPMTLSDPILFVREHIVALEQMPSGARVEGALDLRLGAASSSLLLRLDDVAPLTTRKRGTAVQTPAQQVLFSPRDREALIARCAERRIKVA</sequence>
<reference evidence="2" key="1">
    <citation type="submission" date="2020-05" db="EMBL/GenBank/DDBJ databases">
        <authorList>
            <person name="Chiriac C."/>
            <person name="Salcher M."/>
            <person name="Ghai R."/>
            <person name="Kavagutti S V."/>
        </authorList>
    </citation>
    <scope>NUCLEOTIDE SEQUENCE</scope>
</reference>
<keyword evidence="1" id="KW-0472">Membrane</keyword>
<organism evidence="2">
    <name type="scientific">freshwater metagenome</name>
    <dbReference type="NCBI Taxonomy" id="449393"/>
    <lineage>
        <taxon>unclassified sequences</taxon>
        <taxon>metagenomes</taxon>
        <taxon>ecological metagenomes</taxon>
    </lineage>
</organism>
<feature type="transmembrane region" description="Helical" evidence="1">
    <location>
        <begin position="83"/>
        <end position="104"/>
    </location>
</feature>
<keyword evidence="1" id="KW-0812">Transmembrane</keyword>
<keyword evidence="1" id="KW-1133">Transmembrane helix</keyword>
<feature type="transmembrane region" description="Helical" evidence="1">
    <location>
        <begin position="12"/>
        <end position="31"/>
    </location>
</feature>
<gene>
    <name evidence="2" type="ORF">UFOPK2925_01203</name>
</gene>
<evidence type="ECO:0000256" key="1">
    <source>
        <dbReference type="SAM" id="Phobius"/>
    </source>
</evidence>
<feature type="transmembrane region" description="Helical" evidence="1">
    <location>
        <begin position="37"/>
        <end position="54"/>
    </location>
</feature>
<accession>A0A6J6WV70</accession>
<protein>
    <submittedName>
        <fullName evidence="2">Unannotated protein</fullName>
    </submittedName>
</protein>
<feature type="transmembrane region" description="Helical" evidence="1">
    <location>
        <begin position="110"/>
        <end position="129"/>
    </location>
</feature>
<dbReference type="AlphaFoldDB" id="A0A6J6WV70"/>
<name>A0A6J6WV70_9ZZZZ</name>
<evidence type="ECO:0000313" key="2">
    <source>
        <dbReference type="EMBL" id="CAB4787535.1"/>
    </source>
</evidence>
<dbReference type="EMBL" id="CAEZZU010000194">
    <property type="protein sequence ID" value="CAB4787535.1"/>
    <property type="molecule type" value="Genomic_DNA"/>
</dbReference>
<proteinExistence type="predicted"/>